<proteinExistence type="predicted"/>
<reference evidence="1" key="1">
    <citation type="submission" date="2014-11" db="EMBL/GenBank/DDBJ databases">
        <authorList>
            <person name="Amaro Gonzalez C."/>
        </authorList>
    </citation>
    <scope>NUCLEOTIDE SEQUENCE</scope>
</reference>
<evidence type="ECO:0000313" key="1">
    <source>
        <dbReference type="EMBL" id="JAH10398.1"/>
    </source>
</evidence>
<organism evidence="1">
    <name type="scientific">Anguilla anguilla</name>
    <name type="common">European freshwater eel</name>
    <name type="synonym">Muraena anguilla</name>
    <dbReference type="NCBI Taxonomy" id="7936"/>
    <lineage>
        <taxon>Eukaryota</taxon>
        <taxon>Metazoa</taxon>
        <taxon>Chordata</taxon>
        <taxon>Craniata</taxon>
        <taxon>Vertebrata</taxon>
        <taxon>Euteleostomi</taxon>
        <taxon>Actinopterygii</taxon>
        <taxon>Neopterygii</taxon>
        <taxon>Teleostei</taxon>
        <taxon>Anguilliformes</taxon>
        <taxon>Anguillidae</taxon>
        <taxon>Anguilla</taxon>
    </lineage>
</organism>
<reference evidence="1" key="2">
    <citation type="journal article" date="2015" name="Fish Shellfish Immunol.">
        <title>Early steps in the European eel (Anguilla anguilla)-Vibrio vulnificus interaction in the gills: Role of the RtxA13 toxin.</title>
        <authorList>
            <person name="Callol A."/>
            <person name="Pajuelo D."/>
            <person name="Ebbesson L."/>
            <person name="Teles M."/>
            <person name="MacKenzie S."/>
            <person name="Amaro C."/>
        </authorList>
    </citation>
    <scope>NUCLEOTIDE SEQUENCE</scope>
</reference>
<dbReference type="EMBL" id="GBXM01098179">
    <property type="protein sequence ID" value="JAH10398.1"/>
    <property type="molecule type" value="Transcribed_RNA"/>
</dbReference>
<accession>A0A0E9Q2S1</accession>
<sequence length="30" mass="3614">MQFRFRNTLLKETTVVPHLGFDFALRFIES</sequence>
<dbReference type="AlphaFoldDB" id="A0A0E9Q2S1"/>
<name>A0A0E9Q2S1_ANGAN</name>
<protein>
    <submittedName>
        <fullName evidence="1">Uncharacterized protein</fullName>
    </submittedName>
</protein>